<feature type="signal peptide" evidence="2">
    <location>
        <begin position="1"/>
        <end position="21"/>
    </location>
</feature>
<dbReference type="PANTHER" id="PTHR12697:SF5">
    <property type="entry name" value="DEOXYHYPUSINE HYDROXYLASE"/>
    <property type="match status" value="1"/>
</dbReference>
<dbReference type="InterPro" id="IPR004155">
    <property type="entry name" value="PBS_lyase_HEAT"/>
</dbReference>
<dbReference type="InterPro" id="IPR016024">
    <property type="entry name" value="ARM-type_fold"/>
</dbReference>
<dbReference type="Pfam" id="PF13646">
    <property type="entry name" value="HEAT_2"/>
    <property type="match status" value="4"/>
</dbReference>
<dbReference type="InterPro" id="IPR021133">
    <property type="entry name" value="HEAT_type_2"/>
</dbReference>
<protein>
    <submittedName>
        <fullName evidence="3">PBS lyase HEAT domain protein repeat-containing protein</fullName>
    </submittedName>
</protein>
<dbReference type="InterPro" id="IPR011989">
    <property type="entry name" value="ARM-like"/>
</dbReference>
<reference evidence="4" key="1">
    <citation type="submission" date="2011-01" db="EMBL/GenBank/DDBJ databases">
        <title>Complete sequence of plasmid5 of Acidobacterium sp. MP5ACTX9.</title>
        <authorList>
            <consortium name="US DOE Joint Genome Institute"/>
            <person name="Lucas S."/>
            <person name="Copeland A."/>
            <person name="Lapidus A."/>
            <person name="Cheng J.-F."/>
            <person name="Goodwin L."/>
            <person name="Pitluck S."/>
            <person name="Teshima H."/>
            <person name="Detter J.C."/>
            <person name="Han C."/>
            <person name="Tapia R."/>
            <person name="Land M."/>
            <person name="Hauser L."/>
            <person name="Kyrpides N."/>
            <person name="Ivanova N."/>
            <person name="Ovchinnikova G."/>
            <person name="Pagani I."/>
            <person name="Rawat S.R."/>
            <person name="Mannisto M."/>
            <person name="Haggblom M.M."/>
            <person name="Woyke T."/>
        </authorList>
    </citation>
    <scope>NUCLEOTIDE SEQUENCE [LARGE SCALE GENOMIC DNA]</scope>
    <source>
        <strain evidence="4">MP5ACTX9</strain>
        <plasmid evidence="4">Plasmid pACIX905</plasmid>
    </source>
</reference>
<dbReference type="SUPFAM" id="SSF48371">
    <property type="entry name" value="ARM repeat"/>
    <property type="match status" value="1"/>
</dbReference>
<organism evidence="4">
    <name type="scientific">Granulicella tundricola (strain ATCC BAA-1859 / DSM 23138 / MP5ACTX9)</name>
    <dbReference type="NCBI Taxonomy" id="1198114"/>
    <lineage>
        <taxon>Bacteria</taxon>
        <taxon>Pseudomonadati</taxon>
        <taxon>Acidobacteriota</taxon>
        <taxon>Terriglobia</taxon>
        <taxon>Terriglobales</taxon>
        <taxon>Acidobacteriaceae</taxon>
        <taxon>Granulicella</taxon>
    </lineage>
</organism>
<keyword evidence="2" id="KW-0732">Signal</keyword>
<sequence length="647" mass="69110">MGASKALLCLCLTSFGLLAQAQVDNVQLQIVRLQDADPVVRTIAVIALGQFKDARAIDPLLASLKDPDSLVRMIAASSLSGFKEPREVPPLIAALSDPNGDVSMAAGFTLGDLQDPRAIPAMISALADHRGGGMSLTRMGHAAVPALIEALHDSNPKVRGGVAEALATLKDSAAVTPLLAAIHDPDAAVRRSVVVALSSFHDSRTADTVMAETKDPDATVREVVVRLLDRMDDPRAFAALLAATHDPVRAVQLSAWGALGQSGDPRAVAPLIDALKSDDAGIRANAIGWLMRFHQPEVVPVLMAEYRSIPDRSTRLRALEGLGIPGDRAVTDFLIAALADGDSGVRMTAAKSLGKTQDVRAVKALSAGLVSPSNNDKQPFYQALAHMGPAAYEWLLEQVHDSRSCPQAVGYLAATHDPRAVTELVALLHTPYSGPDAPGLVGMATRLDMERAAARAHEVTGTCFFAAAKVLAALHDERVIAPLMESLKTPHSGRGQVPDLLRVFGPAVVEPMIALFHDADQETRRLAALTLAFVPEARLDAALKKKRDTALRTALRELNLAVLAGDYRYYVVLGELGSEDSLARALKRFDNTMEAQEMAETFLTCGDVLLEDAGFAWGRERHFHMTPSSYGVVWGRGVEQARGDTQK</sequence>
<dbReference type="GO" id="GO:0016491">
    <property type="term" value="F:oxidoreductase activity"/>
    <property type="evidence" value="ECO:0007669"/>
    <property type="project" value="TreeGrafter"/>
</dbReference>
<gene>
    <name evidence="3" type="ordered locus">AciX9_4658</name>
</gene>
<keyword evidence="3" id="KW-0614">Plasmid</keyword>
<dbReference type="KEGG" id="acm:AciX9_4658"/>
<dbReference type="PANTHER" id="PTHR12697">
    <property type="entry name" value="PBS LYASE HEAT-LIKE PROTEIN"/>
    <property type="match status" value="1"/>
</dbReference>
<dbReference type="Gene3D" id="1.25.10.10">
    <property type="entry name" value="Leucine-rich Repeat Variant"/>
    <property type="match status" value="5"/>
</dbReference>
<dbReference type="PROSITE" id="PS50077">
    <property type="entry name" value="HEAT_REPEAT"/>
    <property type="match status" value="1"/>
</dbReference>
<evidence type="ECO:0000256" key="2">
    <source>
        <dbReference type="SAM" id="SignalP"/>
    </source>
</evidence>
<keyword evidence="4" id="KW-1185">Reference proteome</keyword>
<dbReference type="SMART" id="SM00567">
    <property type="entry name" value="EZ_HEAT"/>
    <property type="match status" value="10"/>
</dbReference>
<evidence type="ECO:0000313" key="4">
    <source>
        <dbReference type="Proteomes" id="UP000000343"/>
    </source>
</evidence>
<dbReference type="GO" id="GO:0016829">
    <property type="term" value="F:lyase activity"/>
    <property type="evidence" value="ECO:0007669"/>
    <property type="project" value="UniProtKB-KW"/>
</dbReference>
<keyword evidence="3" id="KW-0456">Lyase</keyword>
<dbReference type="OrthoDB" id="145219at2"/>
<dbReference type="AlphaFoldDB" id="E8X804"/>
<evidence type="ECO:0000313" key="3">
    <source>
        <dbReference type="EMBL" id="ADW71588.1"/>
    </source>
</evidence>
<dbReference type="HOGENOM" id="CLU_423215_0_0_0"/>
<proteinExistence type="predicted"/>
<dbReference type="Pfam" id="PF03130">
    <property type="entry name" value="HEAT_PBS"/>
    <property type="match status" value="1"/>
</dbReference>
<name>E8X804_GRATM</name>
<dbReference type="Proteomes" id="UP000000343">
    <property type="component" value="Plasmid pACIX905"/>
</dbReference>
<evidence type="ECO:0000256" key="1">
    <source>
        <dbReference type="ARBA" id="ARBA00045876"/>
    </source>
</evidence>
<dbReference type="EMBL" id="CP002485">
    <property type="protein sequence ID" value="ADW71588.1"/>
    <property type="molecule type" value="Genomic_DNA"/>
</dbReference>
<accession>E8X804</accession>
<comment type="function">
    <text evidence="1">Catalyzes the hydroxylation of the N(6)-(4-aminobutyl)-L-lysine intermediate produced by deoxyhypusine synthase/DHPS on a critical lysine of the eukaryotic translation initiation factor 5A/eIF-5A. This is the second step of the post-translational modification of that lysine into an unusual amino acid residue named hypusine. Hypusination is unique to mature eIF-5A factor and is essential for its function.</text>
</comment>
<feature type="chain" id="PRO_5003233783" evidence="2">
    <location>
        <begin position="22"/>
        <end position="647"/>
    </location>
</feature>
<geneLocation type="plasmid" evidence="3 4">
    <name>pACIX905</name>
</geneLocation>
<dbReference type="RefSeq" id="WP_013573307.1">
    <property type="nucleotide sequence ID" value="NC_015060.1"/>
</dbReference>